<dbReference type="PANTHER" id="PTHR43042">
    <property type="entry name" value="SAM-DEPENDENT METHYLTRANSFERASE"/>
    <property type="match status" value="1"/>
</dbReference>
<sequence>MHALLQAIARAASQPPSGDARRLFHGRGGVHSGEEAWTLDLFPPVALLTSHRPATDTELATVGEALAAHWPALVPGRPLCWVHQCRDGLQVQTGLMAGALPDPHHAVEADARFELQLLRGRNHGFFLDMAEGRRWLREHLVTRPGARVLNLFAYTCAFSVVALQAGAAEVINLDMSPGALATGRRNHALNGVEAGARFWAHDLFASWAKVRRAGPFDLVIVDPPSYQKGSFVATKDWARVLRRLPDLLAPDGHALLCLNAPELPEAFLREVLVAEAPALRLLQRLPQSRGFEDVDLDRALKALVVQCPAGDGQASPAEV</sequence>
<evidence type="ECO:0000313" key="6">
    <source>
        <dbReference type="Proteomes" id="UP000288178"/>
    </source>
</evidence>
<evidence type="ECO:0000256" key="1">
    <source>
        <dbReference type="ARBA" id="ARBA00022603"/>
    </source>
</evidence>
<evidence type="ECO:0000313" key="5">
    <source>
        <dbReference type="EMBL" id="RVT53386.1"/>
    </source>
</evidence>
<dbReference type="SUPFAM" id="SSF53335">
    <property type="entry name" value="S-adenosyl-L-methionine-dependent methyltransferases"/>
    <property type="match status" value="1"/>
</dbReference>
<dbReference type="InterPro" id="IPR019614">
    <property type="entry name" value="SAM-dep_methyl-trfase"/>
</dbReference>
<keyword evidence="3" id="KW-0949">S-adenosyl-L-methionine</keyword>
<evidence type="ECO:0000256" key="3">
    <source>
        <dbReference type="ARBA" id="ARBA00022691"/>
    </source>
</evidence>
<dbReference type="InterPro" id="IPR029063">
    <property type="entry name" value="SAM-dependent_MTases_sf"/>
</dbReference>
<dbReference type="Proteomes" id="UP000288178">
    <property type="component" value="Unassembled WGS sequence"/>
</dbReference>
<dbReference type="AlphaFoldDB" id="A0A437JZ63"/>
<dbReference type="PANTHER" id="PTHR43042:SF3">
    <property type="entry name" value="RIBOSOMAL RNA LARGE SUBUNIT METHYLTRANSFERASE YWBD-RELATED"/>
    <property type="match status" value="1"/>
</dbReference>
<name>A0A437JZ63_9BURK</name>
<protein>
    <submittedName>
        <fullName evidence="5">SAM-dependent methyltransferase</fullName>
    </submittedName>
</protein>
<evidence type="ECO:0000259" key="4">
    <source>
        <dbReference type="Pfam" id="PF10672"/>
    </source>
</evidence>
<dbReference type="Gene3D" id="3.40.50.150">
    <property type="entry name" value="Vaccinia Virus protein VP39"/>
    <property type="match status" value="1"/>
</dbReference>
<dbReference type="OrthoDB" id="9805492at2"/>
<keyword evidence="1 5" id="KW-0489">Methyltransferase</keyword>
<organism evidence="5 6">
    <name type="scientific">Rubrivivax albus</name>
    <dbReference type="NCBI Taxonomy" id="2499835"/>
    <lineage>
        <taxon>Bacteria</taxon>
        <taxon>Pseudomonadati</taxon>
        <taxon>Pseudomonadota</taxon>
        <taxon>Betaproteobacteria</taxon>
        <taxon>Burkholderiales</taxon>
        <taxon>Sphaerotilaceae</taxon>
        <taxon>Rubrivivax</taxon>
    </lineage>
</organism>
<dbReference type="GO" id="GO:0032259">
    <property type="term" value="P:methylation"/>
    <property type="evidence" value="ECO:0007669"/>
    <property type="project" value="UniProtKB-KW"/>
</dbReference>
<dbReference type="Pfam" id="PF10672">
    <property type="entry name" value="Methyltrans_SAM"/>
    <property type="match status" value="1"/>
</dbReference>
<feature type="domain" description="S-adenosylmethionine-dependent methyltransferase" evidence="4">
    <location>
        <begin position="21"/>
        <end position="305"/>
    </location>
</feature>
<evidence type="ECO:0000256" key="2">
    <source>
        <dbReference type="ARBA" id="ARBA00022679"/>
    </source>
</evidence>
<dbReference type="RefSeq" id="WP_128194471.1">
    <property type="nucleotide sequence ID" value="NZ_SACT01000001.1"/>
</dbReference>
<dbReference type="CDD" id="cd02440">
    <property type="entry name" value="AdoMet_MTases"/>
    <property type="match status" value="1"/>
</dbReference>
<dbReference type="GO" id="GO:0008168">
    <property type="term" value="F:methyltransferase activity"/>
    <property type="evidence" value="ECO:0007669"/>
    <property type="project" value="UniProtKB-KW"/>
</dbReference>
<keyword evidence="2 5" id="KW-0808">Transferase</keyword>
<reference evidence="5 6" key="1">
    <citation type="submission" date="2019-01" db="EMBL/GenBank/DDBJ databases">
        <authorList>
            <person name="Chen W.-M."/>
        </authorList>
    </citation>
    <scope>NUCLEOTIDE SEQUENCE [LARGE SCALE GENOMIC DNA]</scope>
    <source>
        <strain evidence="5 6">ICH-3</strain>
    </source>
</reference>
<accession>A0A437JZ63</accession>
<proteinExistence type="predicted"/>
<comment type="caution">
    <text evidence="5">The sequence shown here is derived from an EMBL/GenBank/DDBJ whole genome shotgun (WGS) entry which is preliminary data.</text>
</comment>
<dbReference type="EMBL" id="SACT01000001">
    <property type="protein sequence ID" value="RVT53386.1"/>
    <property type="molecule type" value="Genomic_DNA"/>
</dbReference>
<keyword evidence="6" id="KW-1185">Reference proteome</keyword>
<gene>
    <name evidence="5" type="ORF">ENE75_00315</name>
</gene>